<dbReference type="Proteomes" id="UP001321047">
    <property type="component" value="Unassembled WGS sequence"/>
</dbReference>
<dbReference type="InterPro" id="IPR045782">
    <property type="entry name" value="TrbL_3"/>
</dbReference>
<keyword evidence="1" id="KW-0472">Membrane</keyword>
<feature type="transmembrane region" description="Helical" evidence="1">
    <location>
        <begin position="227"/>
        <end position="245"/>
    </location>
</feature>
<accession>A0AAP2ZCR2</accession>
<dbReference type="AlphaFoldDB" id="A0AAP2ZCR2"/>
<comment type="caution">
    <text evidence="2">The sequence shown here is derived from an EMBL/GenBank/DDBJ whole genome shotgun (WGS) entry which is preliminary data.</text>
</comment>
<proteinExistence type="predicted"/>
<sequence length="420" mass="46790">MLKKRCTRTAVLLVAGFLLLMLVAGAAAAQTQGNETSEDNDEEEGILSSIQDLVSELSEFNSNYEERMGETLTDGISDVLFGPFEYMVIHLIPELILLLSQAPGIEGNGAVETLHQQTLLIAYLMSGTAFVAAGLLYMTGPLFGVSFREARMIVPRLIVALLFGTFAIPLLQLTIDFSNAMTWAFRTEGLGLDMEQLVGLSAGLVLVSVLKAILLLILVIMYALRDVFILFLPAIAPLIAFFWAFPRSKKYADRFIGLFWALLAMGPLNMMALSFILEMMRFSVDSPLQSVSNWIYGVTALALLIILPYQLYGVSQAVAGPATAFAGAAVQTASKRVQRRGESGEIRRGRGVRGGYTREDMLKMRDVAHREERRRVKEDYEQRTRKPEVKPYEWARLDPDQTDLNEFDEKGRRILWDGGR</sequence>
<feature type="transmembrane region" description="Helical" evidence="1">
    <location>
        <begin position="291"/>
        <end position="312"/>
    </location>
</feature>
<organism evidence="2 3">
    <name type="scientific">Natronosalvus hydrolyticus</name>
    <dbReference type="NCBI Taxonomy" id="2979988"/>
    <lineage>
        <taxon>Archaea</taxon>
        <taxon>Methanobacteriati</taxon>
        <taxon>Methanobacteriota</taxon>
        <taxon>Stenosarchaea group</taxon>
        <taxon>Halobacteria</taxon>
        <taxon>Halobacteriales</taxon>
        <taxon>Natrialbaceae</taxon>
        <taxon>Natronosalvus</taxon>
    </lineage>
</organism>
<feature type="transmembrane region" description="Helical" evidence="1">
    <location>
        <begin position="197"/>
        <end position="220"/>
    </location>
</feature>
<evidence type="ECO:0000313" key="3">
    <source>
        <dbReference type="Proteomes" id="UP001321047"/>
    </source>
</evidence>
<evidence type="ECO:0000313" key="2">
    <source>
        <dbReference type="EMBL" id="MCU4753439.1"/>
    </source>
</evidence>
<feature type="transmembrane region" description="Helical" evidence="1">
    <location>
        <begin position="157"/>
        <end position="177"/>
    </location>
</feature>
<keyword evidence="3" id="KW-1185">Reference proteome</keyword>
<dbReference type="EMBL" id="JAOPJZ010000017">
    <property type="protein sequence ID" value="MCU4753439.1"/>
    <property type="molecule type" value="Genomic_DNA"/>
</dbReference>
<protein>
    <submittedName>
        <fullName evidence="2">Uncharacterized protein</fullName>
    </submittedName>
</protein>
<keyword evidence="1" id="KW-1133">Transmembrane helix</keyword>
<keyword evidence="1" id="KW-0812">Transmembrane</keyword>
<dbReference type="RefSeq" id="WP_342809756.1">
    <property type="nucleotide sequence ID" value="NZ_JAOPJZ010000017.1"/>
</dbReference>
<feature type="transmembrane region" description="Helical" evidence="1">
    <location>
        <begin position="120"/>
        <end position="145"/>
    </location>
</feature>
<feature type="transmembrane region" description="Helical" evidence="1">
    <location>
        <begin position="257"/>
        <end position="279"/>
    </location>
</feature>
<evidence type="ECO:0000256" key="1">
    <source>
        <dbReference type="SAM" id="Phobius"/>
    </source>
</evidence>
<gene>
    <name evidence="2" type="ORF">OB919_15855</name>
</gene>
<dbReference type="Pfam" id="PF19590">
    <property type="entry name" value="TrbL_3"/>
    <property type="match status" value="1"/>
</dbReference>
<name>A0AAP2ZCR2_9EURY</name>
<reference evidence="2 3" key="1">
    <citation type="submission" date="2022-09" db="EMBL/GenBank/DDBJ databases">
        <title>Enrichment on poylsaccharides allowed isolation of novel metabolic and taxonomic groups of Haloarchaea.</title>
        <authorList>
            <person name="Sorokin D.Y."/>
            <person name="Elcheninov A.G."/>
            <person name="Khizhniak T.V."/>
            <person name="Kolganova T.V."/>
            <person name="Kublanov I.V."/>
        </authorList>
    </citation>
    <scope>NUCLEOTIDE SEQUENCE [LARGE SCALE GENOMIC DNA]</scope>
    <source>
        <strain evidence="2 3">AArc-curdl1</strain>
    </source>
</reference>